<gene>
    <name evidence="4" type="ORF">CLV46_1402</name>
</gene>
<evidence type="ECO:0000256" key="1">
    <source>
        <dbReference type="ARBA" id="ARBA00022801"/>
    </source>
</evidence>
<dbReference type="EMBL" id="PGFF01000001">
    <property type="protein sequence ID" value="PJJ71848.1"/>
    <property type="molecule type" value="Genomic_DNA"/>
</dbReference>
<dbReference type="InterPro" id="IPR029058">
    <property type="entry name" value="AB_hydrolase_fold"/>
</dbReference>
<dbReference type="Pfam" id="PF20434">
    <property type="entry name" value="BD-FAE"/>
    <property type="match status" value="1"/>
</dbReference>
<dbReference type="InterPro" id="IPR050300">
    <property type="entry name" value="GDXG_lipolytic_enzyme"/>
</dbReference>
<dbReference type="PANTHER" id="PTHR48081:SF13">
    <property type="entry name" value="ALPHA_BETA HYDROLASE"/>
    <property type="match status" value="1"/>
</dbReference>
<dbReference type="AlphaFoldDB" id="A0A2M9CJ03"/>
<dbReference type="GO" id="GO:0016787">
    <property type="term" value="F:hydrolase activity"/>
    <property type="evidence" value="ECO:0007669"/>
    <property type="project" value="UniProtKB-KW"/>
</dbReference>
<dbReference type="PANTHER" id="PTHR48081">
    <property type="entry name" value="AB HYDROLASE SUPERFAMILY PROTEIN C4A8.06C"/>
    <property type="match status" value="1"/>
</dbReference>
<accession>A0A2M9CJ03</accession>
<protein>
    <submittedName>
        <fullName evidence="4">Acetyl esterase/lipase</fullName>
    </submittedName>
</protein>
<dbReference type="Gene3D" id="3.40.50.1820">
    <property type="entry name" value="alpha/beta hydrolase"/>
    <property type="match status" value="1"/>
</dbReference>
<feature type="chain" id="PRO_5039011603" evidence="2">
    <location>
        <begin position="25"/>
        <end position="298"/>
    </location>
</feature>
<evidence type="ECO:0000256" key="2">
    <source>
        <dbReference type="SAM" id="SignalP"/>
    </source>
</evidence>
<feature type="signal peptide" evidence="2">
    <location>
        <begin position="1"/>
        <end position="24"/>
    </location>
</feature>
<dbReference type="InterPro" id="IPR049492">
    <property type="entry name" value="BD-FAE-like_dom"/>
</dbReference>
<reference evidence="4 5" key="1">
    <citation type="submission" date="2017-11" db="EMBL/GenBank/DDBJ databases">
        <title>Genomic Encyclopedia of Archaeal and Bacterial Type Strains, Phase II (KMG-II): From Individual Species to Whole Genera.</title>
        <authorList>
            <person name="Goeker M."/>
        </authorList>
    </citation>
    <scope>NUCLEOTIDE SEQUENCE [LARGE SCALE GENOMIC DNA]</scope>
    <source>
        <strain evidence="4 5">DSM 27393</strain>
    </source>
</reference>
<dbReference type="Proteomes" id="UP000228758">
    <property type="component" value="Unassembled WGS sequence"/>
</dbReference>
<dbReference type="PROSITE" id="PS51257">
    <property type="entry name" value="PROKAR_LIPOPROTEIN"/>
    <property type="match status" value="1"/>
</dbReference>
<comment type="caution">
    <text evidence="4">The sequence shown here is derived from an EMBL/GenBank/DDBJ whole genome shotgun (WGS) entry which is preliminary data.</text>
</comment>
<proteinExistence type="predicted"/>
<sequence length="298" mass="30780">MTRRRSVVAAAALVVVALSGCASGGDASDGGGSASRVEHLTAEPYRSIDGQELLADACLPAEGEQTDRPAMVLLHGGGFEEGGRDKGGMPRLCDEFAQRGIVGVSIDYRLLPAASYPAQVEDAAAAVAWLREPAQVERYGLDPARIGVLGSSAGAIIAQSLGTAGEGSLDAGSRVRLVVSLSGASDLTPDALDKGEPSPEAQQVIQAYLGCLGEDYTACGSTDAASPQTQVDASDAPMLLMNGDRELVPVEQLEGMEQALRAAGVDVQTVVEPGAKHGTQLMTSSNVRTMLDFVEERL</sequence>
<name>A0A2M9CJ03_9MICO</name>
<keyword evidence="5" id="KW-1185">Reference proteome</keyword>
<dbReference type="SUPFAM" id="SSF53474">
    <property type="entry name" value="alpha/beta-Hydrolases"/>
    <property type="match status" value="1"/>
</dbReference>
<keyword evidence="2" id="KW-0732">Signal</keyword>
<dbReference type="RefSeq" id="WP_170028544.1">
    <property type="nucleotide sequence ID" value="NZ_PGFF01000001.1"/>
</dbReference>
<organism evidence="4 5">
    <name type="scientific">Diaminobutyricimonas aerilata</name>
    <dbReference type="NCBI Taxonomy" id="1162967"/>
    <lineage>
        <taxon>Bacteria</taxon>
        <taxon>Bacillati</taxon>
        <taxon>Actinomycetota</taxon>
        <taxon>Actinomycetes</taxon>
        <taxon>Micrococcales</taxon>
        <taxon>Microbacteriaceae</taxon>
        <taxon>Diaminobutyricimonas</taxon>
    </lineage>
</organism>
<keyword evidence="1" id="KW-0378">Hydrolase</keyword>
<evidence type="ECO:0000259" key="3">
    <source>
        <dbReference type="Pfam" id="PF20434"/>
    </source>
</evidence>
<evidence type="ECO:0000313" key="5">
    <source>
        <dbReference type="Proteomes" id="UP000228758"/>
    </source>
</evidence>
<feature type="domain" description="BD-FAE-like" evidence="3">
    <location>
        <begin position="58"/>
        <end position="259"/>
    </location>
</feature>
<evidence type="ECO:0000313" key="4">
    <source>
        <dbReference type="EMBL" id="PJJ71848.1"/>
    </source>
</evidence>